<sequence>MSEMKTLVLQWAELRSATVQVAATYAPVSNLAELTLLVGQLDSEDVTTDKVTSLTWVDVSAKPDAPVLVEIDPERAVYCAQLIDAANPHAEPIQEWPTPQLASELRAIVREYVGDAGYHTLIDNADARNNNRYPVVSTDGSGHITAYLILTQAPDPLTAEARS</sequence>
<name>A0A829HP78_9MYCO</name>
<dbReference type="AlphaFoldDB" id="A0A829HP78"/>
<proteinExistence type="predicted"/>
<comment type="caution">
    <text evidence="1">The sequence shown here is derived from an EMBL/GenBank/DDBJ whole genome shotgun (WGS) entry which is preliminary data.</text>
</comment>
<protein>
    <submittedName>
        <fullName evidence="1">Uncharacterized protein</fullName>
    </submittedName>
</protein>
<dbReference type="Proteomes" id="UP000014969">
    <property type="component" value="Unassembled WGS sequence"/>
</dbReference>
<evidence type="ECO:0000313" key="2">
    <source>
        <dbReference type="Proteomes" id="UP000014969"/>
    </source>
</evidence>
<accession>A0A829HP78</accession>
<dbReference type="RefSeq" id="WP_020724522.1">
    <property type="nucleotide sequence ID" value="NZ_ATFQ01000040.1"/>
</dbReference>
<dbReference type="EMBL" id="ATFQ01000040">
    <property type="protein sequence ID" value="EPQ21030.1"/>
    <property type="molecule type" value="Genomic_DNA"/>
</dbReference>
<gene>
    <name evidence="1" type="ORF">J108_23765</name>
</gene>
<evidence type="ECO:0000313" key="1">
    <source>
        <dbReference type="EMBL" id="EPQ21030.1"/>
    </source>
</evidence>
<reference evidence="1 2" key="1">
    <citation type="journal article" date="2013" name="Genome Announc.">
        <title>Genome Sequence of an Epidemic Isolate of Mycobacterium abscessus subsp. bolletii from Rio de Janeiro, Brazil.</title>
        <authorList>
            <person name="Davidson R.M."/>
            <person name="Reynolds P.R."/>
            <person name="Farias-Hesson E."/>
            <person name="Duarte R.S."/>
            <person name="Jackson M."/>
            <person name="Strong M."/>
        </authorList>
    </citation>
    <scope>NUCLEOTIDE SEQUENCE [LARGE SCALE GENOMIC DNA]</scope>
    <source>
        <strain evidence="1 2">CRM-0020</strain>
    </source>
</reference>
<organism evidence="1 2">
    <name type="scientific">Mycobacteroides abscessus subsp. bolletii CRM-0020</name>
    <dbReference type="NCBI Taxonomy" id="1306401"/>
    <lineage>
        <taxon>Bacteria</taxon>
        <taxon>Bacillati</taxon>
        <taxon>Actinomycetota</taxon>
        <taxon>Actinomycetes</taxon>
        <taxon>Mycobacteriales</taxon>
        <taxon>Mycobacteriaceae</taxon>
        <taxon>Mycobacteroides</taxon>
        <taxon>Mycobacteroides abscessus</taxon>
    </lineage>
</organism>